<sequence length="124" mass="11850">MSFVKNAVAGAVLGGSVLFTAGLGVANAQPVETAPDGLVNIAVGDTTILQGVPTDAAAATAGALCGSAPEDVNALAEQVDADGTDQTVCAGLPGGDLMLTQNVSAEAEQPETATAPGDAGQEAG</sequence>
<evidence type="ECO:0000313" key="3">
    <source>
        <dbReference type="EMBL" id="BBX50698.1"/>
    </source>
</evidence>
<evidence type="ECO:0008006" key="5">
    <source>
        <dbReference type="Google" id="ProtNLM"/>
    </source>
</evidence>
<organism evidence="3 4">
    <name type="scientific">Mycolicibacterium poriferae</name>
    <dbReference type="NCBI Taxonomy" id="39694"/>
    <lineage>
        <taxon>Bacteria</taxon>
        <taxon>Bacillati</taxon>
        <taxon>Actinomycetota</taxon>
        <taxon>Actinomycetes</taxon>
        <taxon>Mycobacteriales</taxon>
        <taxon>Mycobacteriaceae</taxon>
        <taxon>Mycolicibacterium</taxon>
    </lineage>
</organism>
<feature type="signal peptide" evidence="2">
    <location>
        <begin position="1"/>
        <end position="28"/>
    </location>
</feature>
<dbReference type="RefSeq" id="WP_179967584.1">
    <property type="nucleotide sequence ID" value="NZ_AP022570.1"/>
</dbReference>
<gene>
    <name evidence="3" type="ORF">MPOR_17240</name>
</gene>
<keyword evidence="2" id="KW-0732">Signal</keyword>
<feature type="compositionally biased region" description="Low complexity" evidence="1">
    <location>
        <begin position="105"/>
        <end position="116"/>
    </location>
</feature>
<feature type="region of interest" description="Disordered" evidence="1">
    <location>
        <begin position="102"/>
        <end position="124"/>
    </location>
</feature>
<evidence type="ECO:0000313" key="4">
    <source>
        <dbReference type="Proteomes" id="UP000466785"/>
    </source>
</evidence>
<dbReference type="KEGG" id="mpof:MPOR_17240"/>
<dbReference type="AlphaFoldDB" id="A0A6N4V9K0"/>
<protein>
    <recommendedName>
        <fullName evidence="5">Secreted protein</fullName>
    </recommendedName>
</protein>
<keyword evidence="4" id="KW-1185">Reference proteome</keyword>
<dbReference type="EMBL" id="AP022570">
    <property type="protein sequence ID" value="BBX50698.1"/>
    <property type="molecule type" value="Genomic_DNA"/>
</dbReference>
<evidence type="ECO:0000256" key="1">
    <source>
        <dbReference type="SAM" id="MobiDB-lite"/>
    </source>
</evidence>
<proteinExistence type="predicted"/>
<dbReference type="Proteomes" id="UP000466785">
    <property type="component" value="Chromosome"/>
</dbReference>
<evidence type="ECO:0000256" key="2">
    <source>
        <dbReference type="SAM" id="SignalP"/>
    </source>
</evidence>
<name>A0A6N4V9K0_9MYCO</name>
<accession>A0A6N4V9K0</accession>
<feature type="chain" id="PRO_5027048635" description="Secreted protein" evidence="2">
    <location>
        <begin position="29"/>
        <end position="124"/>
    </location>
</feature>
<reference evidence="3 4" key="1">
    <citation type="journal article" date="2019" name="Emerg. Microbes Infect.">
        <title>Comprehensive subspecies identification of 175 nontuberculous mycobacteria species based on 7547 genomic profiles.</title>
        <authorList>
            <person name="Matsumoto Y."/>
            <person name="Kinjo T."/>
            <person name="Motooka D."/>
            <person name="Nabeya D."/>
            <person name="Jung N."/>
            <person name="Uechi K."/>
            <person name="Horii T."/>
            <person name="Iida T."/>
            <person name="Fujita J."/>
            <person name="Nakamura S."/>
        </authorList>
    </citation>
    <scope>NUCLEOTIDE SEQUENCE [LARGE SCALE GENOMIC DNA]</scope>
    <source>
        <strain evidence="3 4">JCM 12603</strain>
    </source>
</reference>